<dbReference type="EMBL" id="WTVR01000014">
    <property type="protein sequence ID" value="NMF88561.1"/>
    <property type="molecule type" value="Genomic_DNA"/>
</dbReference>
<dbReference type="InterPro" id="IPR052513">
    <property type="entry name" value="Thioester_dehydratase-like"/>
</dbReference>
<feature type="domain" description="ChsH2 rubredoxin-like zinc ribbon" evidence="2">
    <location>
        <begin position="12"/>
        <end position="47"/>
    </location>
</feature>
<name>A0ABX1MPD7_9RHOO</name>
<sequence>MSELHPEQEFFAILDKGRFMIQRCRDSGRYVYYPRVAEPGSGSTNLEWVEASGEGVVYSATTVSQKPPTPDYNVALIDLAEGPRMMSRVEGIAPEGVKIGMRVKARIVRDNDKPVVVFEPL</sequence>
<dbReference type="SUPFAM" id="SSF50249">
    <property type="entry name" value="Nucleic acid-binding proteins"/>
    <property type="match status" value="1"/>
</dbReference>
<dbReference type="InterPro" id="IPR022002">
    <property type="entry name" value="ChsH2_Znr"/>
</dbReference>
<dbReference type="RefSeq" id="WP_169205981.1">
    <property type="nucleotide sequence ID" value="NZ_CP059560.1"/>
</dbReference>
<evidence type="ECO:0000259" key="2">
    <source>
        <dbReference type="Pfam" id="PF12172"/>
    </source>
</evidence>
<proteinExistence type="predicted"/>
<dbReference type="InterPro" id="IPR002878">
    <property type="entry name" value="ChsH2_C"/>
</dbReference>
<protein>
    <recommendedName>
        <fullName evidence="5">DUF35 domain-containing protein</fullName>
    </recommendedName>
</protein>
<evidence type="ECO:0000313" key="4">
    <source>
        <dbReference type="Proteomes" id="UP000652074"/>
    </source>
</evidence>
<accession>A0ABX1MPD7</accession>
<evidence type="ECO:0000259" key="1">
    <source>
        <dbReference type="Pfam" id="PF01796"/>
    </source>
</evidence>
<keyword evidence="4" id="KW-1185">Reference proteome</keyword>
<dbReference type="Proteomes" id="UP000652074">
    <property type="component" value="Unassembled WGS sequence"/>
</dbReference>
<gene>
    <name evidence="3" type="ORF">GPA26_08680</name>
</gene>
<dbReference type="Pfam" id="PF01796">
    <property type="entry name" value="OB_ChsH2_C"/>
    <property type="match status" value="1"/>
</dbReference>
<evidence type="ECO:0008006" key="5">
    <source>
        <dbReference type="Google" id="ProtNLM"/>
    </source>
</evidence>
<dbReference type="PANTHER" id="PTHR34075">
    <property type="entry name" value="BLR3430 PROTEIN"/>
    <property type="match status" value="1"/>
</dbReference>
<dbReference type="PANTHER" id="PTHR34075:SF5">
    <property type="entry name" value="BLR3430 PROTEIN"/>
    <property type="match status" value="1"/>
</dbReference>
<reference evidence="3 4" key="1">
    <citation type="submission" date="2019-12" db="EMBL/GenBank/DDBJ databases">
        <title>Comparative genomics gives insights into the taxonomy of the Azoarcus-Aromatoleum group and reveals separate origins of nif in the plant-associated Azoarcus and non-plant-associated Aromatoleum sub-groups.</title>
        <authorList>
            <person name="Lafos M."/>
            <person name="Maluk M."/>
            <person name="Batista M."/>
            <person name="Junghare M."/>
            <person name="Carmona M."/>
            <person name="Faoro H."/>
            <person name="Cruz L.M."/>
            <person name="Battistoni F."/>
            <person name="De Souza E."/>
            <person name="Pedrosa F."/>
            <person name="Chen W.-M."/>
            <person name="Poole P.S."/>
            <person name="Dixon R.A."/>
            <person name="James E.K."/>
        </authorList>
    </citation>
    <scope>NUCLEOTIDE SEQUENCE [LARGE SCALE GENOMIC DNA]</scope>
    <source>
        <strain evidence="3 4">ToN1</strain>
    </source>
</reference>
<evidence type="ECO:0000313" key="3">
    <source>
        <dbReference type="EMBL" id="NMF88561.1"/>
    </source>
</evidence>
<organism evidence="3 4">
    <name type="scientific">Aromatoleum petrolei</name>
    <dbReference type="NCBI Taxonomy" id="76116"/>
    <lineage>
        <taxon>Bacteria</taxon>
        <taxon>Pseudomonadati</taxon>
        <taxon>Pseudomonadota</taxon>
        <taxon>Betaproteobacteria</taxon>
        <taxon>Rhodocyclales</taxon>
        <taxon>Rhodocyclaceae</taxon>
        <taxon>Aromatoleum</taxon>
    </lineage>
</organism>
<feature type="domain" description="ChsH2 C-terminal OB-fold" evidence="1">
    <location>
        <begin position="48"/>
        <end position="107"/>
    </location>
</feature>
<dbReference type="Gene3D" id="6.10.30.10">
    <property type="match status" value="1"/>
</dbReference>
<comment type="caution">
    <text evidence="3">The sequence shown here is derived from an EMBL/GenBank/DDBJ whole genome shotgun (WGS) entry which is preliminary data.</text>
</comment>
<dbReference type="Pfam" id="PF12172">
    <property type="entry name" value="zf-ChsH2"/>
    <property type="match status" value="1"/>
</dbReference>
<dbReference type="InterPro" id="IPR012340">
    <property type="entry name" value="NA-bd_OB-fold"/>
</dbReference>